<keyword evidence="3 10" id="KW-0863">Zinc-finger</keyword>
<evidence type="ECO:0000256" key="7">
    <source>
        <dbReference type="ARBA" id="ARBA00023163"/>
    </source>
</evidence>
<evidence type="ECO:0000256" key="9">
    <source>
        <dbReference type="ARBA" id="ARBA00056472"/>
    </source>
</evidence>
<evidence type="ECO:0000259" key="11">
    <source>
        <dbReference type="PROSITE" id="PS51141"/>
    </source>
</evidence>
<dbReference type="InterPro" id="IPR036893">
    <property type="entry name" value="SBP_sf"/>
</dbReference>
<dbReference type="PANTHER" id="PTHR31251:SF169">
    <property type="entry name" value="SQUAMOSA PROMOTER-BINDING-LIKE PROTEIN 8"/>
    <property type="match status" value="1"/>
</dbReference>
<keyword evidence="13" id="KW-1185">Reference proteome</keyword>
<comment type="subcellular location">
    <subcellularLocation>
        <location evidence="1">Nucleus</location>
    </subcellularLocation>
</comment>
<keyword evidence="7" id="KW-0804">Transcription</keyword>
<comment type="function">
    <text evidence="9">Probable transcriptional factor. Binds to the promoter of the SQUAMOSA gene.</text>
</comment>
<dbReference type="SUPFAM" id="SSF103612">
    <property type="entry name" value="SBT domain"/>
    <property type="match status" value="1"/>
</dbReference>
<evidence type="ECO:0000313" key="12">
    <source>
        <dbReference type="EMBL" id="CAH9103738.1"/>
    </source>
</evidence>
<dbReference type="Proteomes" id="UP001152484">
    <property type="component" value="Unassembled WGS sequence"/>
</dbReference>
<evidence type="ECO:0000256" key="4">
    <source>
        <dbReference type="ARBA" id="ARBA00022833"/>
    </source>
</evidence>
<evidence type="ECO:0000256" key="3">
    <source>
        <dbReference type="ARBA" id="ARBA00022771"/>
    </source>
</evidence>
<reference evidence="12" key="1">
    <citation type="submission" date="2022-07" db="EMBL/GenBank/DDBJ databases">
        <authorList>
            <person name="Macas J."/>
            <person name="Novak P."/>
            <person name="Neumann P."/>
        </authorList>
    </citation>
    <scope>NUCLEOTIDE SEQUENCE</scope>
</reference>
<protein>
    <recommendedName>
        <fullName evidence="11">SBP-type domain-containing protein</fullName>
    </recommendedName>
</protein>
<dbReference type="InterPro" id="IPR004333">
    <property type="entry name" value="SBP_dom"/>
</dbReference>
<dbReference type="Pfam" id="PF03110">
    <property type="entry name" value="SBP"/>
    <property type="match status" value="1"/>
</dbReference>
<dbReference type="PANTHER" id="PTHR31251">
    <property type="entry name" value="SQUAMOSA PROMOTER-BINDING-LIKE PROTEIN 4"/>
    <property type="match status" value="1"/>
</dbReference>
<dbReference type="GO" id="GO:0003677">
    <property type="term" value="F:DNA binding"/>
    <property type="evidence" value="ECO:0007669"/>
    <property type="project" value="UniProtKB-KW"/>
</dbReference>
<keyword evidence="6" id="KW-0238">DNA-binding</keyword>
<keyword evidence="4" id="KW-0862">Zinc</keyword>
<dbReference type="FunFam" id="4.10.1100.10:FF:000001">
    <property type="entry name" value="Squamosa promoter-binding-like protein 14"/>
    <property type="match status" value="1"/>
</dbReference>
<keyword evidence="8" id="KW-0539">Nucleus</keyword>
<evidence type="ECO:0000256" key="6">
    <source>
        <dbReference type="ARBA" id="ARBA00023125"/>
    </source>
</evidence>
<keyword evidence="2" id="KW-0479">Metal-binding</keyword>
<dbReference type="InterPro" id="IPR044817">
    <property type="entry name" value="SBP-like"/>
</dbReference>
<name>A0A9P1EGC6_CUSEU</name>
<dbReference type="AlphaFoldDB" id="A0A9P1EGC6"/>
<evidence type="ECO:0000256" key="10">
    <source>
        <dbReference type="PROSITE-ProRule" id="PRU00470"/>
    </source>
</evidence>
<evidence type="ECO:0000256" key="8">
    <source>
        <dbReference type="ARBA" id="ARBA00023242"/>
    </source>
</evidence>
<evidence type="ECO:0000256" key="1">
    <source>
        <dbReference type="ARBA" id="ARBA00004123"/>
    </source>
</evidence>
<comment type="caution">
    <text evidence="12">The sequence shown here is derived from an EMBL/GenBank/DDBJ whole genome shotgun (WGS) entry which is preliminary data.</text>
</comment>
<keyword evidence="5" id="KW-0805">Transcription regulation</keyword>
<accession>A0A9P1EGC6</accession>
<evidence type="ECO:0000313" key="13">
    <source>
        <dbReference type="Proteomes" id="UP001152484"/>
    </source>
</evidence>
<gene>
    <name evidence="12" type="ORF">CEURO_LOCUS16252</name>
</gene>
<dbReference type="EMBL" id="CAMAPE010000045">
    <property type="protein sequence ID" value="CAH9103738.1"/>
    <property type="molecule type" value="Genomic_DNA"/>
</dbReference>
<dbReference type="GO" id="GO:0008270">
    <property type="term" value="F:zinc ion binding"/>
    <property type="evidence" value="ECO:0007669"/>
    <property type="project" value="UniProtKB-KW"/>
</dbReference>
<feature type="domain" description="SBP-type" evidence="11">
    <location>
        <begin position="121"/>
        <end position="198"/>
    </location>
</feature>
<dbReference type="PROSITE" id="PS51141">
    <property type="entry name" value="ZF_SBP"/>
    <property type="match status" value="1"/>
</dbReference>
<sequence>MESLNYAFEEKGFHCSDELPVDSFSRTRSLLNEFGLNPFSDHHEGEEFIESGLAEMLQRSKTDNDLRQTALCTGDANPVFIDSKSCLVMAPKKRMNPKKMVMNDSKEGKRARVTNFSTKQVLICQVHGCDRDLSSSKDYHKRHKVCDEHSKTAKVIVNGIEQRFCQQCSRFHLLAEFDDDKRSCRKRLAGHNERRRKPLRESHWDIAGPRLLDLTAEKTVSFLFPEVLSNNHFFQEKYDPEERLIDLPQPKPVQELCRGENFIASHSLLSENNENVLSYPLSELDNFGVAEWESVRKDSDGNIGLNCEAEMDRNLHISDSWNLNMHMSSESGETIDLLQLSTHLLRVEQQRSYAQVKQDSCNFCFTTT</sequence>
<evidence type="ECO:0000256" key="2">
    <source>
        <dbReference type="ARBA" id="ARBA00022723"/>
    </source>
</evidence>
<evidence type="ECO:0000256" key="5">
    <source>
        <dbReference type="ARBA" id="ARBA00023015"/>
    </source>
</evidence>
<proteinExistence type="predicted"/>
<dbReference type="GO" id="GO:0005634">
    <property type="term" value="C:nucleus"/>
    <property type="evidence" value="ECO:0007669"/>
    <property type="project" value="UniProtKB-SubCell"/>
</dbReference>
<dbReference type="Gene3D" id="4.10.1100.10">
    <property type="entry name" value="Transcription factor, SBP-box domain"/>
    <property type="match status" value="1"/>
</dbReference>
<organism evidence="12 13">
    <name type="scientific">Cuscuta europaea</name>
    <name type="common">European dodder</name>
    <dbReference type="NCBI Taxonomy" id="41803"/>
    <lineage>
        <taxon>Eukaryota</taxon>
        <taxon>Viridiplantae</taxon>
        <taxon>Streptophyta</taxon>
        <taxon>Embryophyta</taxon>
        <taxon>Tracheophyta</taxon>
        <taxon>Spermatophyta</taxon>
        <taxon>Magnoliopsida</taxon>
        <taxon>eudicotyledons</taxon>
        <taxon>Gunneridae</taxon>
        <taxon>Pentapetalae</taxon>
        <taxon>asterids</taxon>
        <taxon>lamiids</taxon>
        <taxon>Solanales</taxon>
        <taxon>Convolvulaceae</taxon>
        <taxon>Cuscuteae</taxon>
        <taxon>Cuscuta</taxon>
        <taxon>Cuscuta subgen. Cuscuta</taxon>
    </lineage>
</organism>
<dbReference type="OrthoDB" id="514967at2759"/>